<evidence type="ECO:0000313" key="7">
    <source>
        <dbReference type="Proteomes" id="UP000250266"/>
    </source>
</evidence>
<dbReference type="PROSITE" id="PS51388">
    <property type="entry name" value="GED"/>
    <property type="match status" value="1"/>
</dbReference>
<dbReference type="InterPro" id="IPR022812">
    <property type="entry name" value="Dynamin"/>
</dbReference>
<evidence type="ECO:0000259" key="4">
    <source>
        <dbReference type="PROSITE" id="PS51388"/>
    </source>
</evidence>
<evidence type="ECO:0000313" key="6">
    <source>
        <dbReference type="EMBL" id="OCK76112.1"/>
    </source>
</evidence>
<feature type="compositionally biased region" description="Basic residues" evidence="3">
    <location>
        <begin position="760"/>
        <end position="770"/>
    </location>
</feature>
<protein>
    <recommendedName>
        <fullName evidence="8">P-loop containing nucleoside triphosphate hydrolase protein</fullName>
    </recommendedName>
</protein>
<dbReference type="InterPro" id="IPR020850">
    <property type="entry name" value="GED_dom"/>
</dbReference>
<name>A0A8E2JBB3_9PEZI</name>
<feature type="region of interest" description="Disordered" evidence="3">
    <location>
        <begin position="714"/>
        <end position="785"/>
    </location>
</feature>
<dbReference type="GO" id="GO:0016020">
    <property type="term" value="C:membrane"/>
    <property type="evidence" value="ECO:0007669"/>
    <property type="project" value="TreeGrafter"/>
</dbReference>
<dbReference type="GO" id="GO:0016559">
    <property type="term" value="P:peroxisome fission"/>
    <property type="evidence" value="ECO:0007669"/>
    <property type="project" value="TreeGrafter"/>
</dbReference>
<dbReference type="InterPro" id="IPR027417">
    <property type="entry name" value="P-loop_NTPase"/>
</dbReference>
<proteinExistence type="predicted"/>
<feature type="domain" description="Dynamin-type G" evidence="5">
    <location>
        <begin position="44"/>
        <end position="324"/>
    </location>
</feature>
<dbReference type="SUPFAM" id="SSF52540">
    <property type="entry name" value="P-loop containing nucleoside triphosphate hydrolases"/>
    <property type="match status" value="1"/>
</dbReference>
<dbReference type="GO" id="GO:0048312">
    <property type="term" value="P:intracellular distribution of mitochondria"/>
    <property type="evidence" value="ECO:0007669"/>
    <property type="project" value="TreeGrafter"/>
</dbReference>
<reference evidence="6 7" key="1">
    <citation type="journal article" date="2016" name="Nat. Commun.">
        <title>Ectomycorrhizal ecology is imprinted in the genome of the dominant symbiotic fungus Cenococcum geophilum.</title>
        <authorList>
            <consortium name="DOE Joint Genome Institute"/>
            <person name="Peter M."/>
            <person name="Kohler A."/>
            <person name="Ohm R.A."/>
            <person name="Kuo A."/>
            <person name="Krutzmann J."/>
            <person name="Morin E."/>
            <person name="Arend M."/>
            <person name="Barry K.W."/>
            <person name="Binder M."/>
            <person name="Choi C."/>
            <person name="Clum A."/>
            <person name="Copeland A."/>
            <person name="Grisel N."/>
            <person name="Haridas S."/>
            <person name="Kipfer T."/>
            <person name="LaButti K."/>
            <person name="Lindquist E."/>
            <person name="Lipzen A."/>
            <person name="Maire R."/>
            <person name="Meier B."/>
            <person name="Mihaltcheva S."/>
            <person name="Molinier V."/>
            <person name="Murat C."/>
            <person name="Poggeler S."/>
            <person name="Quandt C.A."/>
            <person name="Sperisen C."/>
            <person name="Tritt A."/>
            <person name="Tisserant E."/>
            <person name="Crous P.W."/>
            <person name="Henrissat B."/>
            <person name="Nehls U."/>
            <person name="Egli S."/>
            <person name="Spatafora J.W."/>
            <person name="Grigoriev I.V."/>
            <person name="Martin F.M."/>
        </authorList>
    </citation>
    <scope>NUCLEOTIDE SEQUENCE [LARGE SCALE GENOMIC DNA]</scope>
    <source>
        <strain evidence="6 7">CBS 459.81</strain>
    </source>
</reference>
<dbReference type="InterPro" id="IPR001401">
    <property type="entry name" value="Dynamin_GTPase"/>
</dbReference>
<dbReference type="Pfam" id="PF01031">
    <property type="entry name" value="Dynamin_M"/>
    <property type="match status" value="1"/>
</dbReference>
<keyword evidence="7" id="KW-1185">Reference proteome</keyword>
<dbReference type="Gene3D" id="3.40.50.300">
    <property type="entry name" value="P-loop containing nucleotide triphosphate hydrolases"/>
    <property type="match status" value="1"/>
</dbReference>
<keyword evidence="2" id="KW-0342">GTP-binding</keyword>
<dbReference type="OrthoDB" id="415706at2759"/>
<dbReference type="GO" id="GO:0005739">
    <property type="term" value="C:mitochondrion"/>
    <property type="evidence" value="ECO:0007669"/>
    <property type="project" value="TreeGrafter"/>
</dbReference>
<organism evidence="6 7">
    <name type="scientific">Lepidopterella palustris CBS 459.81</name>
    <dbReference type="NCBI Taxonomy" id="1314670"/>
    <lineage>
        <taxon>Eukaryota</taxon>
        <taxon>Fungi</taxon>
        <taxon>Dikarya</taxon>
        <taxon>Ascomycota</taxon>
        <taxon>Pezizomycotina</taxon>
        <taxon>Dothideomycetes</taxon>
        <taxon>Pleosporomycetidae</taxon>
        <taxon>Mytilinidiales</taxon>
        <taxon>Argynnaceae</taxon>
        <taxon>Lepidopterella</taxon>
    </lineage>
</organism>
<dbReference type="Gene3D" id="1.20.120.1240">
    <property type="entry name" value="Dynamin, middle domain"/>
    <property type="match status" value="1"/>
</dbReference>
<sequence length="785" mass="88778">MGIQRNENQPSPAADSTALDQLLSADQTAILGVIENLRHIDKYDIDLPRIIVCGDQSCGKSSVLEAISRLNFPRDETTCTTFATELILDHQGASGVSVNIVWDDPRQGAEEFRPKDTAVENLSSTITDAKRIMERRNEQNGCTFFKDILQIKASNPSWPPLTLVDLPGLIHAGREEDDLKTVREIVTTYMEKKKTIILAVVSASNDPENQEILNMARKFDPEGLRTMGIITKPDRVAGPITEKQWIQVAKNKSPRYKFKLGWHVVRNRGIGEANSTFSERDLKEEEFFSKSAWKDELNTEQLGIDSLRVKLSKVLEDRIRSALPGIITELKIKLENCKQGLASLGPNRITLDDQQIYLTRIGTNFQETTKDAVTARYQGEFFSEPRRRFYAHVRSQNDKFVKWMYGWGHTYEEQEHPANRNLEAPIVRGDLGHLDSPKVISRAKFIDMIKRIQVDYRGHELPGMSNPEHLTLLFRNQSSRWRGIAESHLETIWTATCELLHDAARHAAGPGNEHTAAALMVHIIDPEMENKRRILLDKLDEILRPYEKFPVTTHDPEFKKYVGGKLASFTLERTEFPSDSSQILDLMKLYYKNALRTFIDNVVSLIIDNCLVYELPDLFTPNKVQDIARKNKSLLQALASEPPETSNRRKTLEEEREDLQNALDDCKNQLGDLNMYMIRDPRPFDSSPVPPFVNVLPPKSSPVASPYASPYLDYRSDSSTPSRRPHSRASSLHSVVLDSTPPTIPSPEGSVSGREGGNGRNRRIPRKSTSGKRAGGQYLSAEDEL</sequence>
<evidence type="ECO:0000256" key="3">
    <source>
        <dbReference type="SAM" id="MobiDB-lite"/>
    </source>
</evidence>
<evidence type="ECO:0008006" key="8">
    <source>
        <dbReference type="Google" id="ProtNLM"/>
    </source>
</evidence>
<dbReference type="PANTHER" id="PTHR11566">
    <property type="entry name" value="DYNAMIN"/>
    <property type="match status" value="1"/>
</dbReference>
<accession>A0A8E2JBB3</accession>
<dbReference type="CDD" id="cd08771">
    <property type="entry name" value="DLP_1"/>
    <property type="match status" value="1"/>
</dbReference>
<dbReference type="PRINTS" id="PR00195">
    <property type="entry name" value="DYNAMIN"/>
</dbReference>
<dbReference type="PROSITE" id="PS51718">
    <property type="entry name" value="G_DYNAMIN_2"/>
    <property type="match status" value="1"/>
</dbReference>
<keyword evidence="1" id="KW-0547">Nucleotide-binding</keyword>
<dbReference type="GO" id="GO:0003924">
    <property type="term" value="F:GTPase activity"/>
    <property type="evidence" value="ECO:0007669"/>
    <property type="project" value="InterPro"/>
</dbReference>
<evidence type="ECO:0000259" key="5">
    <source>
        <dbReference type="PROSITE" id="PS51718"/>
    </source>
</evidence>
<dbReference type="EMBL" id="KV745242">
    <property type="protein sequence ID" value="OCK76112.1"/>
    <property type="molecule type" value="Genomic_DNA"/>
</dbReference>
<dbReference type="GO" id="GO:0005874">
    <property type="term" value="C:microtubule"/>
    <property type="evidence" value="ECO:0007669"/>
    <property type="project" value="TreeGrafter"/>
</dbReference>
<evidence type="ECO:0000256" key="2">
    <source>
        <dbReference type="ARBA" id="ARBA00023134"/>
    </source>
</evidence>
<dbReference type="Proteomes" id="UP000250266">
    <property type="component" value="Unassembled WGS sequence"/>
</dbReference>
<feature type="domain" description="GED" evidence="4">
    <location>
        <begin position="580"/>
        <end position="674"/>
    </location>
</feature>
<dbReference type="GO" id="GO:0005525">
    <property type="term" value="F:GTP binding"/>
    <property type="evidence" value="ECO:0007669"/>
    <property type="project" value="InterPro"/>
</dbReference>
<dbReference type="Pfam" id="PF00350">
    <property type="entry name" value="Dynamin_N"/>
    <property type="match status" value="1"/>
</dbReference>
<dbReference type="Pfam" id="PF02212">
    <property type="entry name" value="GED"/>
    <property type="match status" value="1"/>
</dbReference>
<feature type="region of interest" description="Disordered" evidence="3">
    <location>
        <begin position="635"/>
        <end position="659"/>
    </location>
</feature>
<dbReference type="InterPro" id="IPR030381">
    <property type="entry name" value="G_DYNAMIN_dom"/>
</dbReference>
<gene>
    <name evidence="6" type="ORF">K432DRAFT_360967</name>
</gene>
<dbReference type="SMART" id="SM00053">
    <property type="entry name" value="DYNc"/>
    <property type="match status" value="1"/>
</dbReference>
<dbReference type="InterPro" id="IPR000375">
    <property type="entry name" value="Dynamin_stalk"/>
</dbReference>
<dbReference type="InterPro" id="IPR003130">
    <property type="entry name" value="GED"/>
</dbReference>
<dbReference type="GO" id="GO:0006897">
    <property type="term" value="P:endocytosis"/>
    <property type="evidence" value="ECO:0007669"/>
    <property type="project" value="TreeGrafter"/>
</dbReference>
<dbReference type="AlphaFoldDB" id="A0A8E2JBB3"/>
<dbReference type="GO" id="GO:0000266">
    <property type="term" value="P:mitochondrial fission"/>
    <property type="evidence" value="ECO:0007669"/>
    <property type="project" value="TreeGrafter"/>
</dbReference>
<dbReference type="InterPro" id="IPR045063">
    <property type="entry name" value="Dynamin_N"/>
</dbReference>
<feature type="compositionally biased region" description="Polar residues" evidence="3">
    <location>
        <begin position="717"/>
        <end position="733"/>
    </location>
</feature>
<evidence type="ECO:0000256" key="1">
    <source>
        <dbReference type="ARBA" id="ARBA00022741"/>
    </source>
</evidence>
<dbReference type="GO" id="GO:0008017">
    <property type="term" value="F:microtubule binding"/>
    <property type="evidence" value="ECO:0007669"/>
    <property type="project" value="TreeGrafter"/>
</dbReference>
<dbReference type="PANTHER" id="PTHR11566:SF21">
    <property type="entry name" value="DYNAMIN RELATED PROTEIN 1, ISOFORM A"/>
    <property type="match status" value="1"/>
</dbReference>